<name>A0A1Q9BQC7_SYMMI</name>
<evidence type="ECO:0000313" key="2">
    <source>
        <dbReference type="Proteomes" id="UP000186817"/>
    </source>
</evidence>
<dbReference type="EMBL" id="LSRX01007046">
    <property type="protein sequence ID" value="OLP72772.1"/>
    <property type="molecule type" value="Genomic_DNA"/>
</dbReference>
<dbReference type="OrthoDB" id="433515at2759"/>
<gene>
    <name evidence="1" type="ORF">AK812_SmicGene48089</name>
</gene>
<proteinExistence type="predicted"/>
<accession>A0A1Q9BQC7</accession>
<sequence>MQAKKHSNGQASYKAYHRSTTPTWSAVQDYMGKCFPGRHSADAPFDIPMPLGPFV</sequence>
<dbReference type="Proteomes" id="UP000186817">
    <property type="component" value="Unassembled WGS sequence"/>
</dbReference>
<keyword evidence="2" id="KW-1185">Reference proteome</keyword>
<comment type="caution">
    <text evidence="1">The sequence shown here is derived from an EMBL/GenBank/DDBJ whole genome shotgun (WGS) entry which is preliminary data.</text>
</comment>
<reference evidence="1 2" key="1">
    <citation type="submission" date="2016-02" db="EMBL/GenBank/DDBJ databases">
        <title>Genome analysis of coral dinoflagellate symbionts highlights evolutionary adaptations to a symbiotic lifestyle.</title>
        <authorList>
            <person name="Aranda M."/>
            <person name="Li Y."/>
            <person name="Liew Y.J."/>
            <person name="Baumgarten S."/>
            <person name="Simakov O."/>
            <person name="Wilson M."/>
            <person name="Piel J."/>
            <person name="Ashoor H."/>
            <person name="Bougouffa S."/>
            <person name="Bajic V.B."/>
            <person name="Ryu T."/>
            <person name="Ravasi T."/>
            <person name="Bayer T."/>
            <person name="Micklem G."/>
            <person name="Kim H."/>
            <person name="Bhak J."/>
            <person name="Lajeunesse T.C."/>
            <person name="Voolstra C.R."/>
        </authorList>
    </citation>
    <scope>NUCLEOTIDE SEQUENCE [LARGE SCALE GENOMIC DNA]</scope>
    <source>
        <strain evidence="1 2">CCMP2467</strain>
    </source>
</reference>
<dbReference type="AlphaFoldDB" id="A0A1Q9BQC7"/>
<protein>
    <submittedName>
        <fullName evidence="1">Uncharacterized protein</fullName>
    </submittedName>
</protein>
<evidence type="ECO:0000313" key="1">
    <source>
        <dbReference type="EMBL" id="OLP72772.1"/>
    </source>
</evidence>
<feature type="non-terminal residue" evidence="1">
    <location>
        <position position="55"/>
    </location>
</feature>
<organism evidence="1 2">
    <name type="scientific">Symbiodinium microadriaticum</name>
    <name type="common">Dinoflagellate</name>
    <name type="synonym">Zooxanthella microadriatica</name>
    <dbReference type="NCBI Taxonomy" id="2951"/>
    <lineage>
        <taxon>Eukaryota</taxon>
        <taxon>Sar</taxon>
        <taxon>Alveolata</taxon>
        <taxon>Dinophyceae</taxon>
        <taxon>Suessiales</taxon>
        <taxon>Symbiodiniaceae</taxon>
        <taxon>Symbiodinium</taxon>
    </lineage>
</organism>